<proteinExistence type="predicted"/>
<name>A0A450TH16_9GAMM</name>
<accession>A0A450TH16</accession>
<evidence type="ECO:0000313" key="1">
    <source>
        <dbReference type="EMBL" id="VFJ66485.1"/>
    </source>
</evidence>
<dbReference type="AlphaFoldDB" id="A0A450TH16"/>
<protein>
    <submittedName>
        <fullName evidence="1">Uncharacterized protein</fullName>
    </submittedName>
</protein>
<organism evidence="1">
    <name type="scientific">Candidatus Kentrum sp. DK</name>
    <dbReference type="NCBI Taxonomy" id="2126562"/>
    <lineage>
        <taxon>Bacteria</taxon>
        <taxon>Pseudomonadati</taxon>
        <taxon>Pseudomonadota</taxon>
        <taxon>Gammaproteobacteria</taxon>
        <taxon>Candidatus Kentrum</taxon>
    </lineage>
</organism>
<reference evidence="1" key="1">
    <citation type="submission" date="2019-02" db="EMBL/GenBank/DDBJ databases">
        <authorList>
            <person name="Gruber-Vodicka R. H."/>
            <person name="Seah K. B. B."/>
        </authorList>
    </citation>
    <scope>NUCLEOTIDE SEQUENCE</scope>
    <source>
        <strain evidence="1">BECK_DK47</strain>
    </source>
</reference>
<gene>
    <name evidence="1" type="ORF">BECKDK2373B_GA0170837_117010</name>
</gene>
<dbReference type="EMBL" id="CAADEX010000170">
    <property type="protein sequence ID" value="VFJ66485.1"/>
    <property type="molecule type" value="Genomic_DNA"/>
</dbReference>
<sequence length="65" mass="7763">MRKIWRHWPAGKELEHLLRYYNRLAGLEEGQKLKTTDGFVAWARVHRPGLDLTRPPRNPFRMASH</sequence>